<reference evidence="4" key="1">
    <citation type="journal article" date="2020" name="mSystems">
        <title>Genome- and Community-Level Interaction Insights into Carbon Utilization and Element Cycling Functions of Hydrothermarchaeota in Hydrothermal Sediment.</title>
        <authorList>
            <person name="Zhou Z."/>
            <person name="Liu Y."/>
            <person name="Xu W."/>
            <person name="Pan J."/>
            <person name="Luo Z.H."/>
            <person name="Li M."/>
        </authorList>
    </citation>
    <scope>NUCLEOTIDE SEQUENCE [LARGE SCALE GENOMIC DNA]</scope>
    <source>
        <strain evidence="4">SpSt-1088</strain>
    </source>
</reference>
<evidence type="ECO:0000313" key="4">
    <source>
        <dbReference type="EMBL" id="HHR33407.1"/>
    </source>
</evidence>
<dbReference type="GO" id="GO:0016757">
    <property type="term" value="F:glycosyltransferase activity"/>
    <property type="evidence" value="ECO:0007669"/>
    <property type="project" value="InterPro"/>
</dbReference>
<evidence type="ECO:0000259" key="3">
    <source>
        <dbReference type="Pfam" id="PF13439"/>
    </source>
</evidence>
<feature type="domain" description="Glycosyltransferase subfamily 4-like N-terminal" evidence="3">
    <location>
        <begin position="19"/>
        <end position="195"/>
    </location>
</feature>
<evidence type="ECO:0000256" key="1">
    <source>
        <dbReference type="SAM" id="Phobius"/>
    </source>
</evidence>
<accession>A0A7C5Y707</accession>
<dbReference type="EMBL" id="DRXW01000034">
    <property type="protein sequence ID" value="HHR33407.1"/>
    <property type="molecule type" value="Genomic_DNA"/>
</dbReference>
<keyword evidence="4" id="KW-0808">Transferase</keyword>
<organism evidence="4">
    <name type="scientific">Fervidobacterium nodosum</name>
    <dbReference type="NCBI Taxonomy" id="2424"/>
    <lineage>
        <taxon>Bacteria</taxon>
        <taxon>Thermotogati</taxon>
        <taxon>Thermotogota</taxon>
        <taxon>Thermotogae</taxon>
        <taxon>Thermotogales</taxon>
        <taxon>Fervidobacteriaceae</taxon>
        <taxon>Fervidobacterium</taxon>
    </lineage>
</organism>
<dbReference type="Pfam" id="PF00534">
    <property type="entry name" value="Glycos_transf_1"/>
    <property type="match status" value="1"/>
</dbReference>
<proteinExistence type="predicted"/>
<comment type="caution">
    <text evidence="4">The sequence shown here is derived from an EMBL/GenBank/DDBJ whole genome shotgun (WGS) entry which is preliminary data.</text>
</comment>
<dbReference type="InterPro" id="IPR001296">
    <property type="entry name" value="Glyco_trans_1"/>
</dbReference>
<gene>
    <name evidence="4" type="ORF">ENM46_00490</name>
</gene>
<keyword evidence="1" id="KW-0812">Transmembrane</keyword>
<feature type="transmembrane region" description="Helical" evidence="1">
    <location>
        <begin position="78"/>
        <end position="96"/>
    </location>
</feature>
<evidence type="ECO:0000259" key="2">
    <source>
        <dbReference type="Pfam" id="PF00534"/>
    </source>
</evidence>
<name>A0A7C5Y707_9BACT</name>
<dbReference type="CDD" id="cd03794">
    <property type="entry name" value="GT4_WbuB-like"/>
    <property type="match status" value="1"/>
</dbReference>
<sequence>MKKVLIVSLYFHPEQFRINDIALELKKQGYKVKVVTGIPNYPVGKIYAGYGIFKKRKENWQGIEIKRLFIIPRGKRKFMLFFNYISFVLSGYFWALTEKEKYDTILVYAVSPIFQALPAISYAKRRKVPCYLYLQDLWPESLVVAANIKNKFIISIVNKIVNYIHEKSTKILVTSKSMLETLMQRNVPKDKLIYLPQYAEEFYKPLEKKPIPEIDIDKFNITYTGNVGYVQGLDILPQSAKILKDNNITKVTFNIVGDGRYRQQLIQLTKSYNVQDMFNFVDLVPAMRIPEILAASDVALLSYKPDELLSKYIPAKLQTYMACGKPILAIADGETKRIIEESQCGICVSPGKPEELAQAVLKLIDMGQEQVKNLGQNARKYYEEHFEKEKIIRKLKQILFSETEEAN</sequence>
<dbReference type="PANTHER" id="PTHR12526">
    <property type="entry name" value="GLYCOSYLTRANSFERASE"/>
    <property type="match status" value="1"/>
</dbReference>
<keyword evidence="1" id="KW-0472">Membrane</keyword>
<dbReference type="AlphaFoldDB" id="A0A7C5Y707"/>
<dbReference type="PANTHER" id="PTHR12526:SF622">
    <property type="entry name" value="GLYCOSYLTRANSFERASE (GROUP I)"/>
    <property type="match status" value="1"/>
</dbReference>
<dbReference type="Gene3D" id="3.40.50.2000">
    <property type="entry name" value="Glycogen Phosphorylase B"/>
    <property type="match status" value="2"/>
</dbReference>
<feature type="domain" description="Glycosyl transferase family 1" evidence="2">
    <location>
        <begin position="209"/>
        <end position="380"/>
    </location>
</feature>
<keyword evidence="1" id="KW-1133">Transmembrane helix</keyword>
<dbReference type="InterPro" id="IPR028098">
    <property type="entry name" value="Glyco_trans_4-like_N"/>
</dbReference>
<dbReference type="SUPFAM" id="SSF53756">
    <property type="entry name" value="UDP-Glycosyltransferase/glycogen phosphorylase"/>
    <property type="match status" value="1"/>
</dbReference>
<protein>
    <submittedName>
        <fullName evidence="4">Glycosyltransferase WbuB</fullName>
    </submittedName>
</protein>
<dbReference type="Pfam" id="PF13439">
    <property type="entry name" value="Glyco_transf_4"/>
    <property type="match status" value="1"/>
</dbReference>